<evidence type="ECO:0000256" key="5">
    <source>
        <dbReference type="ARBA" id="ARBA00022695"/>
    </source>
</evidence>
<dbReference type="InterPro" id="IPR004821">
    <property type="entry name" value="Cyt_trans-like"/>
</dbReference>
<dbReference type="Proteomes" id="UP000075683">
    <property type="component" value="Unassembled WGS sequence"/>
</dbReference>
<dbReference type="RefSeq" id="WP_020153939.1">
    <property type="nucleotide sequence ID" value="NZ_JBAIZG010000073.1"/>
</dbReference>
<dbReference type="OrthoDB" id="5295945at2"/>
<keyword evidence="4 10" id="KW-0808">Transferase</keyword>
<evidence type="ECO:0000256" key="8">
    <source>
        <dbReference type="ARBA" id="ARBA00023027"/>
    </source>
</evidence>
<evidence type="ECO:0000256" key="6">
    <source>
        <dbReference type="ARBA" id="ARBA00022741"/>
    </source>
</evidence>
<dbReference type="GO" id="GO:0004515">
    <property type="term" value="F:nicotinate-nucleotide adenylyltransferase activity"/>
    <property type="evidence" value="ECO:0007669"/>
    <property type="project" value="UniProtKB-UniRule"/>
</dbReference>
<evidence type="ECO:0000259" key="11">
    <source>
        <dbReference type="Pfam" id="PF01467"/>
    </source>
</evidence>
<keyword evidence="7 10" id="KW-0067">ATP-binding</keyword>
<protein>
    <recommendedName>
        <fullName evidence="10">Probable nicotinate-nucleotide adenylyltransferase</fullName>
        <ecNumber evidence="10">2.7.7.18</ecNumber>
    </recommendedName>
    <alternativeName>
        <fullName evidence="10">Deamido-NAD(+) diphosphorylase</fullName>
    </alternativeName>
    <alternativeName>
        <fullName evidence="10">Deamido-NAD(+) pyrophosphorylase</fullName>
    </alternativeName>
    <alternativeName>
        <fullName evidence="10">Nicotinate mononucleotide adenylyltransferase</fullName>
        <shortName evidence="10">NaMN adenylyltransferase</shortName>
    </alternativeName>
</protein>
<dbReference type="Pfam" id="PF01467">
    <property type="entry name" value="CTP_transf_like"/>
    <property type="match status" value="1"/>
</dbReference>
<evidence type="ECO:0000256" key="7">
    <source>
        <dbReference type="ARBA" id="ARBA00022840"/>
    </source>
</evidence>
<evidence type="ECO:0000313" key="12">
    <source>
        <dbReference type="EMBL" id="KYD11139.1"/>
    </source>
</evidence>
<dbReference type="GO" id="GO:0005524">
    <property type="term" value="F:ATP binding"/>
    <property type="evidence" value="ECO:0007669"/>
    <property type="project" value="UniProtKB-KW"/>
</dbReference>
<sequence length="191" mass="22239">MGKRIGILGGTFDPPHIGHLIIADEILQAFRLEEVRFMPNHLPPHKKKDTDSTDADRLHMLRLATQDHPFFKIETIELERKGISYTYDTMRLLKAREPDAEFFFIIGADMAEYLPKWHKIDELVKLVQFIVVNRPGHRMETDYPVKKVNIPDISISSSVIRAKIEKGESVRYLLPRPVWEYIKEKGLYGSR</sequence>
<dbReference type="STRING" id="301148.B4135_3254"/>
<comment type="pathway">
    <text evidence="2 10">Cofactor biosynthesis; NAD(+) biosynthesis; deamido-NAD(+) from nicotinate D-ribonucleotide: step 1/1.</text>
</comment>
<comment type="function">
    <text evidence="1 10">Catalyzes the reversible adenylation of nicotinate mononucleotide (NaMN) to nicotinic acid adenine dinucleotide (NaAD).</text>
</comment>
<accession>A0A150LGH6</accession>
<feature type="domain" description="Cytidyltransferase-like" evidence="11">
    <location>
        <begin position="7"/>
        <end position="162"/>
    </location>
</feature>
<dbReference type="InterPro" id="IPR014729">
    <property type="entry name" value="Rossmann-like_a/b/a_fold"/>
</dbReference>
<reference evidence="12 13" key="1">
    <citation type="submission" date="2016-01" db="EMBL/GenBank/DDBJ databases">
        <title>Draft Genome Sequences of Seven Thermophilic Sporeformers Isolated from Foods.</title>
        <authorList>
            <person name="Berendsen E.M."/>
            <person name="Wells-Bennik M.H."/>
            <person name="Krawcyk A.O."/>
            <person name="De Jong A."/>
            <person name="Holsappel S."/>
            <person name="Eijlander R.T."/>
            <person name="Kuipers O.P."/>
        </authorList>
    </citation>
    <scope>NUCLEOTIDE SEQUENCE [LARGE SCALE GENOMIC DNA]</scope>
    <source>
        <strain evidence="12 13">B4135</strain>
    </source>
</reference>
<dbReference type="NCBIfam" id="NF000840">
    <property type="entry name" value="PRK00071.1-3"/>
    <property type="match status" value="1"/>
</dbReference>
<dbReference type="PANTHER" id="PTHR39321">
    <property type="entry name" value="NICOTINATE-NUCLEOTIDE ADENYLYLTRANSFERASE-RELATED"/>
    <property type="match status" value="1"/>
</dbReference>
<dbReference type="AlphaFoldDB" id="A0A150LGH6"/>
<dbReference type="SUPFAM" id="SSF52374">
    <property type="entry name" value="Nucleotidylyl transferase"/>
    <property type="match status" value="1"/>
</dbReference>
<comment type="similarity">
    <text evidence="10">Belongs to the NadD family.</text>
</comment>
<dbReference type="InterPro" id="IPR005248">
    <property type="entry name" value="NadD/NMNAT"/>
</dbReference>
<dbReference type="UniPathway" id="UPA00253">
    <property type="reaction ID" value="UER00332"/>
</dbReference>
<evidence type="ECO:0000256" key="2">
    <source>
        <dbReference type="ARBA" id="ARBA00005019"/>
    </source>
</evidence>
<dbReference type="PANTHER" id="PTHR39321:SF3">
    <property type="entry name" value="PHOSPHOPANTETHEINE ADENYLYLTRANSFERASE"/>
    <property type="match status" value="1"/>
</dbReference>
<name>A0A150LGH6_9BACI</name>
<dbReference type="NCBIfam" id="NF000841">
    <property type="entry name" value="PRK00071.1-4"/>
    <property type="match status" value="1"/>
</dbReference>
<evidence type="ECO:0000256" key="1">
    <source>
        <dbReference type="ARBA" id="ARBA00002324"/>
    </source>
</evidence>
<dbReference type="EC" id="2.7.7.18" evidence="10"/>
<dbReference type="HAMAP" id="MF_00244">
    <property type="entry name" value="NaMN_adenylyltr"/>
    <property type="match status" value="1"/>
</dbReference>
<proteinExistence type="inferred from homology"/>
<keyword evidence="6 10" id="KW-0547">Nucleotide-binding</keyword>
<organism evidence="12 13">
    <name type="scientific">Caldibacillus debilis</name>
    <dbReference type="NCBI Taxonomy" id="301148"/>
    <lineage>
        <taxon>Bacteria</taxon>
        <taxon>Bacillati</taxon>
        <taxon>Bacillota</taxon>
        <taxon>Bacilli</taxon>
        <taxon>Bacillales</taxon>
        <taxon>Bacillaceae</taxon>
        <taxon>Caldibacillus</taxon>
    </lineage>
</organism>
<evidence type="ECO:0000256" key="9">
    <source>
        <dbReference type="ARBA" id="ARBA00048721"/>
    </source>
</evidence>
<dbReference type="NCBIfam" id="TIGR00482">
    <property type="entry name" value="nicotinate (nicotinamide) nucleotide adenylyltransferase"/>
    <property type="match status" value="1"/>
</dbReference>
<dbReference type="GO" id="GO:0009435">
    <property type="term" value="P:NAD+ biosynthetic process"/>
    <property type="evidence" value="ECO:0007669"/>
    <property type="project" value="UniProtKB-UniRule"/>
</dbReference>
<evidence type="ECO:0000256" key="4">
    <source>
        <dbReference type="ARBA" id="ARBA00022679"/>
    </source>
</evidence>
<evidence type="ECO:0000256" key="3">
    <source>
        <dbReference type="ARBA" id="ARBA00022642"/>
    </source>
</evidence>
<dbReference type="EMBL" id="LQYT01000113">
    <property type="protein sequence ID" value="KYD11139.1"/>
    <property type="molecule type" value="Genomic_DNA"/>
</dbReference>
<keyword evidence="8 10" id="KW-0520">NAD</keyword>
<comment type="catalytic activity">
    <reaction evidence="9 10">
        <text>nicotinate beta-D-ribonucleotide + ATP + H(+) = deamido-NAD(+) + diphosphate</text>
        <dbReference type="Rhea" id="RHEA:22860"/>
        <dbReference type="ChEBI" id="CHEBI:15378"/>
        <dbReference type="ChEBI" id="CHEBI:30616"/>
        <dbReference type="ChEBI" id="CHEBI:33019"/>
        <dbReference type="ChEBI" id="CHEBI:57502"/>
        <dbReference type="ChEBI" id="CHEBI:58437"/>
        <dbReference type="EC" id="2.7.7.18"/>
    </reaction>
</comment>
<comment type="caution">
    <text evidence="12">The sequence shown here is derived from an EMBL/GenBank/DDBJ whole genome shotgun (WGS) entry which is preliminary data.</text>
</comment>
<dbReference type="CDD" id="cd02165">
    <property type="entry name" value="NMNAT"/>
    <property type="match status" value="1"/>
</dbReference>
<dbReference type="Gene3D" id="3.40.50.620">
    <property type="entry name" value="HUPs"/>
    <property type="match status" value="1"/>
</dbReference>
<dbReference type="NCBIfam" id="TIGR00125">
    <property type="entry name" value="cyt_tran_rel"/>
    <property type="match status" value="1"/>
</dbReference>
<gene>
    <name evidence="10" type="primary">nadD</name>
    <name evidence="12" type="ORF">B4135_3254</name>
</gene>
<evidence type="ECO:0000256" key="10">
    <source>
        <dbReference type="HAMAP-Rule" id="MF_00244"/>
    </source>
</evidence>
<keyword evidence="3 10" id="KW-0662">Pyridine nucleotide biosynthesis</keyword>
<evidence type="ECO:0000313" key="13">
    <source>
        <dbReference type="Proteomes" id="UP000075683"/>
    </source>
</evidence>
<keyword evidence="5 10" id="KW-0548">Nucleotidyltransferase</keyword>
<dbReference type="PATRIC" id="fig|301148.3.peg.1221"/>